<dbReference type="RefSeq" id="WP_140466701.1">
    <property type="nucleotide sequence ID" value="NZ_RCYZ01000004.1"/>
</dbReference>
<evidence type="ECO:0000313" key="2">
    <source>
        <dbReference type="EMBL" id="TPG66026.1"/>
    </source>
</evidence>
<dbReference type="EMBL" id="RCYZ01000004">
    <property type="protein sequence ID" value="TPG66026.1"/>
    <property type="molecule type" value="Genomic_DNA"/>
</dbReference>
<name>A0A502GYB4_9BACT</name>
<protein>
    <recommendedName>
        <fullName evidence="4">Lipoprotein</fullName>
    </recommendedName>
</protein>
<proteinExistence type="predicted"/>
<dbReference type="OrthoDB" id="883914at2"/>
<evidence type="ECO:0008006" key="4">
    <source>
        <dbReference type="Google" id="ProtNLM"/>
    </source>
</evidence>
<reference evidence="2 3" key="1">
    <citation type="journal article" date="2019" name="Environ. Microbiol.">
        <title>Species interactions and distinct microbial communities in high Arctic permafrost affected cryosols are associated with the CH4 and CO2 gas fluxes.</title>
        <authorList>
            <person name="Altshuler I."/>
            <person name="Hamel J."/>
            <person name="Turney S."/>
            <person name="Magnuson E."/>
            <person name="Levesque R."/>
            <person name="Greer C."/>
            <person name="Whyte L.G."/>
        </authorList>
    </citation>
    <scope>NUCLEOTIDE SEQUENCE [LARGE SCALE GENOMIC DNA]</scope>
    <source>
        <strain evidence="2 3">S9.2P</strain>
    </source>
</reference>
<gene>
    <name evidence="2" type="ORF">EAH73_11695</name>
</gene>
<feature type="signal peptide" evidence="1">
    <location>
        <begin position="1"/>
        <end position="22"/>
    </location>
</feature>
<organism evidence="2 3">
    <name type="scientific">Hymenobacter nivis</name>
    <dbReference type="NCBI Taxonomy" id="1850093"/>
    <lineage>
        <taxon>Bacteria</taxon>
        <taxon>Pseudomonadati</taxon>
        <taxon>Bacteroidota</taxon>
        <taxon>Cytophagia</taxon>
        <taxon>Cytophagales</taxon>
        <taxon>Hymenobacteraceae</taxon>
        <taxon>Hymenobacter</taxon>
    </lineage>
</organism>
<dbReference type="Proteomes" id="UP000317646">
    <property type="component" value="Unassembled WGS sequence"/>
</dbReference>
<keyword evidence="3" id="KW-1185">Reference proteome</keyword>
<feature type="chain" id="PRO_5021252738" description="Lipoprotein" evidence="1">
    <location>
        <begin position="23"/>
        <end position="142"/>
    </location>
</feature>
<evidence type="ECO:0000313" key="3">
    <source>
        <dbReference type="Proteomes" id="UP000317646"/>
    </source>
</evidence>
<dbReference type="AlphaFoldDB" id="A0A502GYB4"/>
<comment type="caution">
    <text evidence="2">The sequence shown here is derived from an EMBL/GenBank/DDBJ whole genome shotgun (WGS) entry which is preliminary data.</text>
</comment>
<keyword evidence="1" id="KW-0732">Signal</keyword>
<accession>A0A502GYB4</accession>
<evidence type="ECO:0000256" key="1">
    <source>
        <dbReference type="SAM" id="SignalP"/>
    </source>
</evidence>
<sequence length="142" mass="14906">MKTNFTRGALAALALAAAWPLAGCKKNDDACAENEFFAAVATAPTTGMARVGVPLEIKTTVALGTPSCTESRQFQETPAGTGSTTLFVRPVGYYAKCACTGETPAPRALSYYFTAQQAGQYLVRFTSTADGTAFLTDTVTVR</sequence>